<dbReference type="AlphaFoldDB" id="A0A9D2A5Y0"/>
<evidence type="ECO:0000259" key="1">
    <source>
        <dbReference type="Pfam" id="PF02368"/>
    </source>
</evidence>
<reference evidence="2" key="1">
    <citation type="journal article" date="2021" name="PeerJ">
        <title>Extensive microbial diversity within the chicken gut microbiome revealed by metagenomics and culture.</title>
        <authorList>
            <person name="Gilroy R."/>
            <person name="Ravi A."/>
            <person name="Getino M."/>
            <person name="Pursley I."/>
            <person name="Horton D.L."/>
            <person name="Alikhan N.F."/>
            <person name="Baker D."/>
            <person name="Gharbi K."/>
            <person name="Hall N."/>
            <person name="Watson M."/>
            <person name="Adriaenssens E.M."/>
            <person name="Foster-Nyarko E."/>
            <person name="Jarju S."/>
            <person name="Secka A."/>
            <person name="Antonio M."/>
            <person name="Oren A."/>
            <person name="Chaudhuri R.R."/>
            <person name="La Ragione R."/>
            <person name="Hildebrand F."/>
            <person name="Pallen M.J."/>
        </authorList>
    </citation>
    <scope>NUCLEOTIDE SEQUENCE</scope>
    <source>
        <strain evidence="2">CHK187-5294</strain>
    </source>
</reference>
<organism evidence="2 3">
    <name type="scientific">Candidatus Borkfalkia avistercoris</name>
    <dbReference type="NCBI Taxonomy" id="2838504"/>
    <lineage>
        <taxon>Bacteria</taxon>
        <taxon>Bacillati</taxon>
        <taxon>Bacillota</taxon>
        <taxon>Clostridia</taxon>
        <taxon>Christensenellales</taxon>
        <taxon>Christensenellaceae</taxon>
        <taxon>Candidatus Borkfalkia</taxon>
    </lineage>
</organism>
<dbReference type="InterPro" id="IPR011050">
    <property type="entry name" value="Pectin_lyase_fold/virulence"/>
</dbReference>
<dbReference type="InterPro" id="IPR003343">
    <property type="entry name" value="Big_2"/>
</dbReference>
<comment type="caution">
    <text evidence="2">The sequence shown here is derived from an EMBL/GenBank/DDBJ whole genome shotgun (WGS) entry which is preliminary data.</text>
</comment>
<feature type="domain" description="BIG2" evidence="1">
    <location>
        <begin position="56"/>
        <end position="122"/>
    </location>
</feature>
<evidence type="ECO:0000313" key="2">
    <source>
        <dbReference type="EMBL" id="HIZ02727.1"/>
    </source>
</evidence>
<reference evidence="2" key="2">
    <citation type="submission" date="2021-04" db="EMBL/GenBank/DDBJ databases">
        <authorList>
            <person name="Gilroy R."/>
        </authorList>
    </citation>
    <scope>NUCLEOTIDE SEQUENCE</scope>
    <source>
        <strain evidence="2">CHK187-5294</strain>
    </source>
</reference>
<dbReference type="Pfam" id="PF02368">
    <property type="entry name" value="Big_2"/>
    <property type="match status" value="1"/>
</dbReference>
<dbReference type="EMBL" id="DXCL01000002">
    <property type="protein sequence ID" value="HIZ02727.1"/>
    <property type="molecule type" value="Genomic_DNA"/>
</dbReference>
<dbReference type="SUPFAM" id="SSF51126">
    <property type="entry name" value="Pectin lyase-like"/>
    <property type="match status" value="1"/>
</dbReference>
<dbReference type="Gene3D" id="2.60.40.1080">
    <property type="match status" value="1"/>
</dbReference>
<proteinExistence type="predicted"/>
<sequence>MRKNIIALMLVLPLLFVFVVFSSGNAASLGVSVSASGIEILNAPEGGLRIDLAEYDNDFQVVAEVFPENASDKGYSFRVEEVEGSEFASVTVDEDGTVRAQSAGSARVVAVSNDGAYTDSMTVIVSSSKPYDMRVSLYDFAGGEDLLTETEEGYEATLPTGSYRFATSLSPSGFAGAEVKVESGFAVVEGDTVMLPFAGTAVLSFTVEEGAFGAIEKRVTLQAVRRSTVSGITVNGEEGATLSVERSSASASFYVQAESEPVLESNENIAEATVTPAEGAGAGCYIVEVVFTDARADEFTAVVTAGGAQTTITFSFGSFAFDVRSTLPVQGGSVMLESSPVTFYAVSSVMAEGITYKWSVGECEEGLKVSLSPSAASSSCVVTALGTGAFTLVVAAYRNGYLLDIDPVTAELEVVREVTSVQIANRTDAGLAKMTAVAGRTYGEDGALLDYSYALDIRAYRNTEELSSPLSDLEFSVSDPSLAKLIVTDAAVFLQAVGTGEVAVSVVWAGNESFGRTVAASLTLNVVADGVLCDTSGEVFAAADASLPVVLGADVMLGEDIKDDETALRARLGRMKSTYNTEFYENMSMSSEAYVNYVIEFKNDVYGNGFSLNAEYFTNAQDGTGMPLLYRGPLYFVSYGAFASVAAQDNIAYLVRTDGVTLYNVTFLGCSDSSLEEDGQYKLENLNTVGTVLEVNADCNILNCRIRNGRTVVRVYGGNRDGGSYFIESLSQNKGCDEERINVRIEGCVISQGREFLLKVGANRALRANAANGAEPSFTDGSGMPYSAQTNNYLTDEYFYGMYVLTDVTLKNSVLETSGLFSVGMEANFSGMVLAENSAETGINFEGWAGTGGTSFASVLRLEGDVRMYDWKDISLIDSSTLIDSQMPQFDLDIGGMLEFAMHADPESYGDILASYEGDQVVHGGIAVYGGGKNYARLDFGGMNGEVSDFSEYLVNISILADSEDSEMAAQGTFLPVAAGTQDFRFYMYGSGSQNSYGKQLSDAAAGVKYEGITRVSAF</sequence>
<name>A0A9D2A5Y0_9FIRM</name>
<evidence type="ECO:0000313" key="3">
    <source>
        <dbReference type="Proteomes" id="UP000824132"/>
    </source>
</evidence>
<accession>A0A9D2A5Y0</accession>
<protein>
    <submittedName>
        <fullName evidence="2">Ig-like domain-containing protein</fullName>
    </submittedName>
</protein>
<gene>
    <name evidence="2" type="ORF">H9727_00405</name>
</gene>
<dbReference type="Proteomes" id="UP000824132">
    <property type="component" value="Unassembled WGS sequence"/>
</dbReference>